<feature type="chain" id="PRO_5047305065" description="Secreted protein" evidence="1">
    <location>
        <begin position="28"/>
        <end position="150"/>
    </location>
</feature>
<comment type="caution">
    <text evidence="2">The sequence shown here is derived from an EMBL/GenBank/DDBJ whole genome shotgun (WGS) entry which is preliminary data.</text>
</comment>
<dbReference type="Proteomes" id="UP001597102">
    <property type="component" value="Unassembled WGS sequence"/>
</dbReference>
<keyword evidence="1" id="KW-0732">Signal</keyword>
<sequence length="150" mass="16498">MKTVFATLLTSLLAAVLFTALPQSVAAKSCPHTPAPGSPARKAILDTLRTDIQPQFNQNVVFVISHFGVCGNWAFLQAEPQRPGGKPIDWSKTDYAQDVEDDMCGGLIHALLFKRAGRWTVREKVICATDVPWVTWPEEFGAPRGVFPTF</sequence>
<dbReference type="EMBL" id="JBHTJO010000001">
    <property type="protein sequence ID" value="MFD0986597.1"/>
    <property type="molecule type" value="Genomic_DNA"/>
</dbReference>
<organism evidence="2 3">
    <name type="scientific">Methyloligella solikamskensis</name>
    <dbReference type="NCBI Taxonomy" id="1177756"/>
    <lineage>
        <taxon>Bacteria</taxon>
        <taxon>Pseudomonadati</taxon>
        <taxon>Pseudomonadota</taxon>
        <taxon>Alphaproteobacteria</taxon>
        <taxon>Hyphomicrobiales</taxon>
        <taxon>Hyphomicrobiaceae</taxon>
        <taxon>Methyloligella</taxon>
    </lineage>
</organism>
<evidence type="ECO:0008006" key="4">
    <source>
        <dbReference type="Google" id="ProtNLM"/>
    </source>
</evidence>
<evidence type="ECO:0000313" key="3">
    <source>
        <dbReference type="Proteomes" id="UP001597102"/>
    </source>
</evidence>
<proteinExistence type="predicted"/>
<feature type="signal peptide" evidence="1">
    <location>
        <begin position="1"/>
        <end position="27"/>
    </location>
</feature>
<gene>
    <name evidence="2" type="ORF">ACFQ2F_05755</name>
</gene>
<keyword evidence="3" id="KW-1185">Reference proteome</keyword>
<reference evidence="3" key="1">
    <citation type="journal article" date="2019" name="Int. J. Syst. Evol. Microbiol.">
        <title>The Global Catalogue of Microorganisms (GCM) 10K type strain sequencing project: providing services to taxonomists for standard genome sequencing and annotation.</title>
        <authorList>
            <consortium name="The Broad Institute Genomics Platform"/>
            <consortium name="The Broad Institute Genome Sequencing Center for Infectious Disease"/>
            <person name="Wu L."/>
            <person name="Ma J."/>
        </authorList>
    </citation>
    <scope>NUCLEOTIDE SEQUENCE [LARGE SCALE GENOMIC DNA]</scope>
    <source>
        <strain evidence="3">CCUG 61697</strain>
    </source>
</reference>
<protein>
    <recommendedName>
        <fullName evidence="4">Secreted protein</fullName>
    </recommendedName>
</protein>
<dbReference type="RefSeq" id="WP_379087036.1">
    <property type="nucleotide sequence ID" value="NZ_JBHTJO010000001.1"/>
</dbReference>
<name>A0ABW3JB06_9HYPH</name>
<evidence type="ECO:0000256" key="1">
    <source>
        <dbReference type="SAM" id="SignalP"/>
    </source>
</evidence>
<accession>A0ABW3JB06</accession>
<evidence type="ECO:0000313" key="2">
    <source>
        <dbReference type="EMBL" id="MFD0986597.1"/>
    </source>
</evidence>